<reference evidence="2 3" key="1">
    <citation type="journal article" date="2020" name="Mol. Plant">
        <title>The Chromosome-Based Rubber Tree Genome Provides New Insights into Spurge Genome Evolution and Rubber Biosynthesis.</title>
        <authorList>
            <person name="Liu J."/>
            <person name="Shi C."/>
            <person name="Shi C.C."/>
            <person name="Li W."/>
            <person name="Zhang Q.J."/>
            <person name="Zhang Y."/>
            <person name="Li K."/>
            <person name="Lu H.F."/>
            <person name="Shi C."/>
            <person name="Zhu S.T."/>
            <person name="Xiao Z.Y."/>
            <person name="Nan H."/>
            <person name="Yue Y."/>
            <person name="Zhu X.G."/>
            <person name="Wu Y."/>
            <person name="Hong X.N."/>
            <person name="Fan G.Y."/>
            <person name="Tong Y."/>
            <person name="Zhang D."/>
            <person name="Mao C.L."/>
            <person name="Liu Y.L."/>
            <person name="Hao S.J."/>
            <person name="Liu W.Q."/>
            <person name="Lv M.Q."/>
            <person name="Zhang H.B."/>
            <person name="Liu Y."/>
            <person name="Hu-Tang G.R."/>
            <person name="Wang J.P."/>
            <person name="Wang J.H."/>
            <person name="Sun Y.H."/>
            <person name="Ni S.B."/>
            <person name="Chen W.B."/>
            <person name="Zhang X.C."/>
            <person name="Jiao Y.N."/>
            <person name="Eichler E.E."/>
            <person name="Li G.H."/>
            <person name="Liu X."/>
            <person name="Gao L.Z."/>
        </authorList>
    </citation>
    <scope>NUCLEOTIDE SEQUENCE [LARGE SCALE GENOMIC DNA]</scope>
    <source>
        <strain evidence="3">cv. GT1</strain>
        <tissue evidence="2">Leaf</tissue>
    </source>
</reference>
<gene>
    <name evidence="2" type="ORF">GH714_007480</name>
</gene>
<protein>
    <submittedName>
        <fullName evidence="2">Uncharacterized protein</fullName>
    </submittedName>
</protein>
<dbReference type="AlphaFoldDB" id="A0A6A6NG58"/>
<proteinExistence type="predicted"/>
<sequence length="150" mass="16775">MDEIRNCSTLLLIIFIAGVSASNGVFSVKYRYAGRERSLSDLKAHDDRRQLRILAGVDLLSAAAVVLMVSGFIMLRLELERLQRTTMFRWILEVTLCGSIAFNMDLTLYNIQDSVTGKLVPCDQEFCYEKNPAGDLSRVLACGLSFDADK</sequence>
<keyword evidence="1" id="KW-1133">Transmembrane helix</keyword>
<evidence type="ECO:0000313" key="2">
    <source>
        <dbReference type="EMBL" id="KAF2324123.1"/>
    </source>
</evidence>
<dbReference type="Proteomes" id="UP000467840">
    <property type="component" value="Chromosome 5"/>
</dbReference>
<accession>A0A6A6NG58</accession>
<keyword evidence="1" id="KW-0472">Membrane</keyword>
<evidence type="ECO:0000313" key="3">
    <source>
        <dbReference type="Proteomes" id="UP000467840"/>
    </source>
</evidence>
<keyword evidence="3" id="KW-1185">Reference proteome</keyword>
<name>A0A6A6NG58_HEVBR</name>
<keyword evidence="1" id="KW-0812">Transmembrane</keyword>
<feature type="transmembrane region" description="Helical" evidence="1">
    <location>
        <begin position="51"/>
        <end position="75"/>
    </location>
</feature>
<dbReference type="EMBL" id="JAAGAX010000001">
    <property type="protein sequence ID" value="KAF2324123.1"/>
    <property type="molecule type" value="Genomic_DNA"/>
</dbReference>
<organism evidence="2 3">
    <name type="scientific">Hevea brasiliensis</name>
    <name type="common">Para rubber tree</name>
    <name type="synonym">Siphonia brasiliensis</name>
    <dbReference type="NCBI Taxonomy" id="3981"/>
    <lineage>
        <taxon>Eukaryota</taxon>
        <taxon>Viridiplantae</taxon>
        <taxon>Streptophyta</taxon>
        <taxon>Embryophyta</taxon>
        <taxon>Tracheophyta</taxon>
        <taxon>Spermatophyta</taxon>
        <taxon>Magnoliopsida</taxon>
        <taxon>eudicotyledons</taxon>
        <taxon>Gunneridae</taxon>
        <taxon>Pentapetalae</taxon>
        <taxon>rosids</taxon>
        <taxon>fabids</taxon>
        <taxon>Malpighiales</taxon>
        <taxon>Euphorbiaceae</taxon>
        <taxon>Crotonoideae</taxon>
        <taxon>Micrandreae</taxon>
        <taxon>Hevea</taxon>
    </lineage>
</organism>
<comment type="caution">
    <text evidence="2">The sequence shown here is derived from an EMBL/GenBank/DDBJ whole genome shotgun (WGS) entry which is preliminary data.</text>
</comment>
<evidence type="ECO:0000256" key="1">
    <source>
        <dbReference type="SAM" id="Phobius"/>
    </source>
</evidence>